<dbReference type="STRING" id="637679.GCA_001550055_03685"/>
<dbReference type="AlphaFoldDB" id="A0A1G7BHZ1"/>
<evidence type="ECO:0000313" key="3">
    <source>
        <dbReference type="Proteomes" id="UP000183685"/>
    </source>
</evidence>
<keyword evidence="1" id="KW-1133">Transmembrane helix</keyword>
<dbReference type="RefSeq" id="WP_068307714.1">
    <property type="nucleotide sequence ID" value="NZ_FNAK01000005.1"/>
</dbReference>
<dbReference type="EMBL" id="FNAK01000005">
    <property type="protein sequence ID" value="SDE26497.1"/>
    <property type="molecule type" value="Genomic_DNA"/>
</dbReference>
<name>A0A1G7BHZ1_9PROT</name>
<feature type="transmembrane region" description="Helical" evidence="1">
    <location>
        <begin position="6"/>
        <end position="27"/>
    </location>
</feature>
<organism evidence="2 3">
    <name type="scientific">Kordiimonas lacus</name>
    <dbReference type="NCBI Taxonomy" id="637679"/>
    <lineage>
        <taxon>Bacteria</taxon>
        <taxon>Pseudomonadati</taxon>
        <taxon>Pseudomonadota</taxon>
        <taxon>Alphaproteobacteria</taxon>
        <taxon>Kordiimonadales</taxon>
        <taxon>Kordiimonadaceae</taxon>
        <taxon>Kordiimonas</taxon>
    </lineage>
</organism>
<proteinExistence type="predicted"/>
<keyword evidence="1" id="KW-0472">Membrane</keyword>
<sequence>MALHDWLNWGLQIWLALMLATIVVKMLQGDIALTDAMSHEHQGDYAPERAQLFLASIAAVAYYAFQGFSLLGTGATSLPDVDDTVVTLLAGSNGIYLFGKHTYANRRLV</sequence>
<keyword evidence="3" id="KW-1185">Reference proteome</keyword>
<gene>
    <name evidence="2" type="ORF">SAMN04488071_2520</name>
</gene>
<keyword evidence="1" id="KW-0812">Transmembrane</keyword>
<dbReference type="OrthoDB" id="9876388at2"/>
<reference evidence="2 3" key="1">
    <citation type="submission" date="2016-10" db="EMBL/GenBank/DDBJ databases">
        <authorList>
            <person name="de Groot N.N."/>
        </authorList>
    </citation>
    <scope>NUCLEOTIDE SEQUENCE [LARGE SCALE GENOMIC DNA]</scope>
    <source>
        <strain evidence="2 3">CGMCC 1.9109</strain>
    </source>
</reference>
<evidence type="ECO:0000313" key="2">
    <source>
        <dbReference type="EMBL" id="SDE26497.1"/>
    </source>
</evidence>
<protein>
    <submittedName>
        <fullName evidence="2">Uncharacterized protein</fullName>
    </submittedName>
</protein>
<accession>A0A1G7BHZ1</accession>
<dbReference type="Proteomes" id="UP000183685">
    <property type="component" value="Unassembled WGS sequence"/>
</dbReference>
<evidence type="ECO:0000256" key="1">
    <source>
        <dbReference type="SAM" id="Phobius"/>
    </source>
</evidence>